<dbReference type="InterPro" id="IPR042228">
    <property type="entry name" value="Dynein_linker_3"/>
</dbReference>
<evidence type="ECO:0000256" key="14">
    <source>
        <dbReference type="SAM" id="Coils"/>
    </source>
</evidence>
<dbReference type="EnsemblMetazoa" id="CapteT220835">
    <property type="protein sequence ID" value="CapteP220835"/>
    <property type="gene ID" value="CapteG220835"/>
</dbReference>
<dbReference type="FunFam" id="1.10.287.2620:FF:000001">
    <property type="entry name" value="Cytoplasmic dynein heavy chain 1"/>
    <property type="match status" value="1"/>
</dbReference>
<evidence type="ECO:0000256" key="10">
    <source>
        <dbReference type="ARBA" id="ARBA00023069"/>
    </source>
</evidence>
<keyword evidence="19" id="KW-1185">Reference proteome</keyword>
<evidence type="ECO:0000256" key="3">
    <source>
        <dbReference type="ARBA" id="ARBA00022490"/>
    </source>
</evidence>
<dbReference type="OMA" id="LQVMSVT"/>
<dbReference type="InterPro" id="IPR027417">
    <property type="entry name" value="P-loop_NTPase"/>
</dbReference>
<dbReference type="Pfam" id="PF18198">
    <property type="entry name" value="AAA_lid_11"/>
    <property type="match status" value="1"/>
</dbReference>
<dbReference type="Pfam" id="PF12781">
    <property type="entry name" value="AAA_9"/>
    <property type="match status" value="1"/>
</dbReference>
<keyword evidence="5" id="KW-0677">Repeat</keyword>
<feature type="compositionally biased region" description="Low complexity" evidence="15">
    <location>
        <begin position="3598"/>
        <end position="3613"/>
    </location>
</feature>
<dbReference type="Pfam" id="PF08393">
    <property type="entry name" value="DHC_N2"/>
    <property type="match status" value="1"/>
</dbReference>
<keyword evidence="9 14" id="KW-0175">Coiled coil</keyword>
<feature type="region of interest" description="Disordered" evidence="15">
    <location>
        <begin position="502"/>
        <end position="521"/>
    </location>
</feature>
<evidence type="ECO:0000256" key="9">
    <source>
        <dbReference type="ARBA" id="ARBA00023054"/>
    </source>
</evidence>
<dbReference type="InterPro" id="IPR013594">
    <property type="entry name" value="Dynein_heavy_tail"/>
</dbReference>
<dbReference type="GO" id="GO:0051959">
    <property type="term" value="F:dynein light intermediate chain binding"/>
    <property type="evidence" value="ECO:0007669"/>
    <property type="project" value="InterPro"/>
</dbReference>
<evidence type="ECO:0000256" key="15">
    <source>
        <dbReference type="SAM" id="MobiDB-lite"/>
    </source>
</evidence>
<feature type="compositionally biased region" description="Polar residues" evidence="15">
    <location>
        <begin position="2348"/>
        <end position="2373"/>
    </location>
</feature>
<dbReference type="GO" id="GO:0005524">
    <property type="term" value="F:ATP binding"/>
    <property type="evidence" value="ECO:0007669"/>
    <property type="project" value="UniProtKB-KW"/>
</dbReference>
<evidence type="ECO:0000256" key="1">
    <source>
        <dbReference type="ARBA" id="ARBA00004430"/>
    </source>
</evidence>
<dbReference type="Gene3D" id="1.20.920.20">
    <property type="match status" value="1"/>
</dbReference>
<dbReference type="Gene3D" id="1.10.287.2620">
    <property type="match status" value="1"/>
</dbReference>
<dbReference type="Pfam" id="PF08385">
    <property type="entry name" value="DHC_N1"/>
    <property type="match status" value="1"/>
</dbReference>
<dbReference type="InterPro" id="IPR041658">
    <property type="entry name" value="AAA_lid_11"/>
</dbReference>
<keyword evidence="7" id="KW-0067">ATP-binding</keyword>
<dbReference type="InterPro" id="IPR024317">
    <property type="entry name" value="Dynein_heavy_chain_D4_dom"/>
</dbReference>
<dbReference type="FunFam" id="1.20.140.100:FF:000003">
    <property type="entry name" value="Dynein, axonemal, heavy chain 5"/>
    <property type="match status" value="1"/>
</dbReference>
<dbReference type="HOGENOM" id="CLU_000038_9_1_1"/>
<feature type="compositionally biased region" description="Basic and acidic residues" evidence="15">
    <location>
        <begin position="2336"/>
        <end position="2347"/>
    </location>
</feature>
<dbReference type="InterPro" id="IPR043160">
    <property type="entry name" value="Dynein_C_barrel"/>
</dbReference>
<dbReference type="Gene3D" id="1.20.58.1120">
    <property type="match status" value="1"/>
</dbReference>
<evidence type="ECO:0000256" key="11">
    <source>
        <dbReference type="ARBA" id="ARBA00023175"/>
    </source>
</evidence>
<reference evidence="18" key="3">
    <citation type="submission" date="2015-06" db="UniProtKB">
        <authorList>
            <consortium name="EnsemblMetazoa"/>
        </authorList>
    </citation>
    <scope>IDENTIFICATION</scope>
</reference>
<accession>R7U2K2</accession>
<dbReference type="InterPro" id="IPR003593">
    <property type="entry name" value="AAA+_ATPase"/>
</dbReference>
<evidence type="ECO:0000256" key="8">
    <source>
        <dbReference type="ARBA" id="ARBA00023017"/>
    </source>
</evidence>
<dbReference type="InterPro" id="IPR035706">
    <property type="entry name" value="AAA_9"/>
</dbReference>
<proteinExistence type="inferred from homology"/>
<evidence type="ECO:0000256" key="6">
    <source>
        <dbReference type="ARBA" id="ARBA00022741"/>
    </source>
</evidence>
<evidence type="ECO:0000259" key="16">
    <source>
        <dbReference type="SMART" id="SM00382"/>
    </source>
</evidence>
<reference evidence="19" key="1">
    <citation type="submission" date="2012-12" db="EMBL/GenBank/DDBJ databases">
        <authorList>
            <person name="Hellsten U."/>
            <person name="Grimwood J."/>
            <person name="Chapman J.A."/>
            <person name="Shapiro H."/>
            <person name="Aerts A."/>
            <person name="Otillar R.P."/>
            <person name="Terry A.Y."/>
            <person name="Boore J.L."/>
            <person name="Simakov O."/>
            <person name="Marletaz F."/>
            <person name="Cho S.-J."/>
            <person name="Edsinger-Gonzales E."/>
            <person name="Havlak P."/>
            <person name="Kuo D.-H."/>
            <person name="Larsson T."/>
            <person name="Lv J."/>
            <person name="Arendt D."/>
            <person name="Savage R."/>
            <person name="Osoegawa K."/>
            <person name="de Jong P."/>
            <person name="Lindberg D.R."/>
            <person name="Seaver E.C."/>
            <person name="Weisblat D.A."/>
            <person name="Putnam N.H."/>
            <person name="Grigoriev I.V."/>
            <person name="Rokhsar D.S."/>
        </authorList>
    </citation>
    <scope>NUCLEOTIDE SEQUENCE</scope>
    <source>
        <strain evidence="19">I ESC-2004</strain>
    </source>
</reference>
<dbReference type="Pfam" id="PF18199">
    <property type="entry name" value="Dynein_C"/>
    <property type="match status" value="1"/>
</dbReference>
<feature type="region of interest" description="Disordered" evidence="15">
    <location>
        <begin position="1881"/>
        <end position="1903"/>
    </location>
</feature>
<dbReference type="Gene3D" id="1.20.920.30">
    <property type="match status" value="1"/>
</dbReference>
<comment type="similarity">
    <text evidence="2">Belongs to the dynein heavy chain family.</text>
</comment>
<dbReference type="PANTHER" id="PTHR46961:SF15">
    <property type="entry name" value="AAA+ ATPASE DOMAIN-CONTAINING PROTEIN"/>
    <property type="match status" value="1"/>
</dbReference>
<comment type="subcellular location">
    <subcellularLocation>
        <location evidence="1">Cytoplasm</location>
        <location evidence="1">Cytoskeleton</location>
        <location evidence="1">Cilium axoneme</location>
    </subcellularLocation>
</comment>
<dbReference type="GO" id="GO:0030286">
    <property type="term" value="C:dynein complex"/>
    <property type="evidence" value="ECO:0007669"/>
    <property type="project" value="UniProtKB-KW"/>
</dbReference>
<feature type="coiled-coil region" evidence="14">
    <location>
        <begin position="3418"/>
        <end position="3452"/>
    </location>
</feature>
<evidence type="ECO:0000256" key="5">
    <source>
        <dbReference type="ARBA" id="ARBA00022737"/>
    </source>
</evidence>
<dbReference type="Gene3D" id="1.10.472.130">
    <property type="match status" value="1"/>
</dbReference>
<dbReference type="GO" id="GO:0008569">
    <property type="term" value="F:minus-end-directed microtubule motor activity"/>
    <property type="evidence" value="ECO:0007669"/>
    <property type="project" value="InterPro"/>
</dbReference>
<dbReference type="Pfam" id="PF17852">
    <property type="entry name" value="Dynein_AAA_lid"/>
    <property type="match status" value="1"/>
</dbReference>
<evidence type="ECO:0000313" key="17">
    <source>
        <dbReference type="EMBL" id="ELU00225.1"/>
    </source>
</evidence>
<sequence>MDERHWWIAGKIQESFRIGGFDNPTLLEDFMCEASTMAIINSFLNPGGQCRLFFYCDQVDANALSTRQLHTTANLASLKDINLEVITILYFLRQNLDAAVDVGHMERDIFCGELKGNTITNLNSLLSDIYVPLMKVQKNWGSSTGDAQNNLVHNLDKVMNSLTESTASLNASKHIMLKQPENVVGNEFKQHRLAALDHTIITEYEDLVTDWMNTIESILHDTSDERFLDPNAGPLSELERWKRRQRMLTSITEQLKSKECKGVIGVLITAKSRLLKRWKSVDSGITDAMNETKDKVRYLESLRRHFDLLYADATPAVIINTALPGFINTVKQMDSVSRFYARQGFLGLLLTKIKRNGSTEVAHEGLFTRLKACLMLHTYYRDSIRSLRDALGVSHSLSHANSISSLAGPVSAGGRRTNRISISSASPSKKAMSQASSDLEGHGVPIADEETVLGHLDSFCSRIKQILDIINTFAQFDKMLKNTSALPRPRNDDLVFYEKDEKANDTAADEAPTKPQVPTIEGMSNSLDVIDEDEERLIEKADRDRRQRDVSDFANIDEAYDAMGISGGLTKKDVEILKEYYPYDQKDEGPSIYSIIQGKISRMIHGMIGSATTSTMLDVESKDKGRFEEVYSSFIQMVMDIEKFFAAYLNALFMRKIKTHEALDLMMLFSCISQRPGVRMVISEKFVEIFNWYESDLEEVQCIYERHKDDPLLARNAPPVAGAIGWSRNLLSRIEEPMKIFRENKAVSNLRDYSRIVKIYNRLATALVTFESLWFTHWKQSIEQARSGLYATLFILHPETREIMVNVDSKVLELMQEAKWLKRMNIQIPESASQIVQKESRFKGYHDHLQLCLNEYKSVCAAIPEALLILFKPHIDACLQNFQPGLSTLAWNSMNIDPFLHQIHTGTAKLKFLVDRVNSIMANKVERAIENIRQMIFFDHKLAFSRSWPPEKFIEMMGLSIGDQSKELTQYIHNIEVGIKECANILTGRKMNTWANTLSILRIAKFWKDKALSRTTEERAHFEAEKIRGMEELKRKAERAELLFGAKLASGNISSTKLEESLIAPKSYEEEETMVNELLDNYRHQIYAAILLATTRSLVTLAESSGCDGEVIRAASVLSFDKNSSHRLLSDPTSRVASAISDKSRPVSVLSLLSNMTWTTEKSSEVTHLQFEVNVKFAIPNIVLEPNLDAIQTALNFVARSLLQVPRSVKWTGDKDLGSKFFELVQSDEVVDEIMMQISQVVEDLQSVVKQHINHFGIYDFLWQDDMYGNYYEFIEHDPGKAAIHREVERLLKIERKVLSIPKSLPVGPICLMTSPVQDALHGFAMAWKNQYASVLHDEAKRKLDAAVLYRANVRQRLELPVLSLDQLNSTLHLLEEVRDMENKIDDIYLPIETHYAKLREFELRLPRSEVEEVDQLRDHWQELLSLADGVCLTLLKEKRGAFEQELDKQVKNFVVEVIQFRNAFDAQGPAVPGIPPSEAVKRLQDFLQRYSLYEAKRKTLDSVSKLFGIPCKPFPELDKTGEELELLGLLYGLFQKFIRFDDQFRDTLWAEVELQVATHEVESFWDECLALPSKLKDWDAYNDMKNSIQLYRDLIPLLHKLASKEIRNRHWLQVMAVTGSSFQLEAAVFKLSHLLDIGLITHRPEIEEICRSASRELELEVKLRMTEEEWTEQVLNFEPYKKRGPMYLDKTSTERLLEQLEDAQALLAQMLTSRYVGPLREEAASWAEKLKEVGQVLDQWLEVQDLWQYLEAVFSNETSLSKELPQEAKRFARIDKGWTKMMKRAYDTRNVLQCCYGEDVPKGVVLRHIYQELEICFKSLIGYLDVKRRAFPRFFVVSDQTLLAMLSRPHALDSVRPHFKSLFSAISDVTLERQQLSASELELQGSPHSSSPRRNPFSPAVESPVKIDKRLTQVLNLNRSQASLYVSTILPSENINEESITMEATAVMSSEGEFLPLIDKVPLTGGVEVWLENLRTSVKSTLHEQLLSICYDISNNVPCDEWPNKYTTQVCRLGLLYYWTRECEVGITEIKFDRKALSNLSRKFGSTMNKLPLAVSRSSKGDEKLIALYRLRVEQLLTNSIFLRDSIDAMATRRLRENTDFEWRRNLRLYVHDVDDQPTPCLYMLENCFPYGCEFYGAQPTIALTAFADKCFLSLTSTISSFQGAMVSGESGVGKSETVKGYAQIMGQFLMVFQCSPKADSSSLSKMVEGMAMDGCWGCFDDIETLNPEGVSVLIDHVQSILDALRSAAKHCTFGDGQEASHSVAKQPDLGIVLKAKCSSYGLKSPHVLANRLRTVAELSRDQLSDDQHHELSVEAICGVLRRVVLRRRVLKEEKSFDKKPSDMQESRSNSVLSTSNHNLQQQQSVANISGQKTRKAGTPNPLSAAAKIEHGLVGQLLMDMIGPRLTPENLAIFRQIVKDIFSGLPESPPGSAIMSANRSLLDVETALENTAAESGLVVHKAWKDKCMQLFAISQVHQGIILAGPPGSGKSTIVQTLVDALCTAPRGLSRGSARSQVQDGSEANHKLQKIFPAVVDDLSLVFGHLNQNHDWVDGIFTSVWKKASRNQSTTWICLDGPLHSSWVDNFSSILDASKMLHLANGDQLPLSNNIKLLFETDDINEASPALIARCGILFVDKDVVGWRPIAKAWLDNRTQQELHVLQRAFDKTVDPVAHYVLDECKPRMRLSEVGMFCTTINLLSAMLADNIEIGGELHIERLYLFCLMWTFGGMLETKDRKGFNELLSSLSTALPDDDRDICFFDYYVDESGEWDPWQSRVPEATNPEHLNLLGEVFVDTVDTIRTRLLMELACASSQNVLLVGAPGSGKTSLINDFLSSQDYQQRVTTKLVSSGSSTAKQLQHFIESNIHHRQGFVYGAKENKHLQLFLDDLNLPQPDEHGVQRSNERHFTVLSLPVPSGDSLTSVVHGVLEASMLHGGHAPLESDLHQAVLKASCRLLTDLRSVLKCSPLPGRYHYLFTLRDFVNCFQCLRRLPDESRADEKLVASLWKHETERIIKDQLCRYTDIAWFEETMTETLELCFPKVASNLFPHFVTFPIDARTYQRPVTTISSRKEVKVMLQPVESLQELHGCLQTHLNRYNEEFGNVHLDIMLSENIIFHIIKMHRVICYHHSGSFLVVGPIGSHLGTLIQLALHVASIPLHAIDSSKENNFLDGLRSAGRDLINPLYMDAINSLLVSGEYPHLFTNDEMEGLLQAIGPAMKREHSNFTVDPAKYFVSRVRTNLHIVICLPPTHPLLKIAPNQYPGLISGCQLIWMCDWTKESLLGEAAYFLNKSTLTKDCENDLSENVMAIMANIHSFVLQDCRQCKWAGDTNEELTLNEVKVNEKKKELLKVQTRTLPNRPFSKAIMLESIKLKHKQLETPSTSELFVGPTSYKRFMKTFKCIYTKKAKERTQVVGTLKKALSTLDQTRDDAQKMRQDIRTITLKFENAREKTGHLLSDLTLKATALEKLRAQLGMSTSLSAFLQLNEMSDEEEEDTELLKEDERDEYDDEFDRMRAANLKTRLIAAKDEHTEAVKTVLHWRGRVDRQCVERLKAFQNPPMLVGHVLEMVMTLIGKRLPSQRLETKADNYPTKEEQSGRFTSSSSSTKFTGSVKKSKSVDKSSTGAERFDRAQWKSMQQMLNDTAKFVDIMHNVAWEDGLPDDVRAAVESYLARSRDGLLGVTGEGSLLDNAQEKERGLIAQRRSPSPDNTRGISIAAAKYASEDAATLVNYTIAIVEYTRLCGPLKAAMERRHELEREIEENDRLQREQGQQEGEKEGEAEVEKAEEEELTEKDLPRLQEEVQDLQAHFDAAVVEKHSLEMELTSMKERLKAATNMIGSLKPQEASWRQYVEEHISNDMLVANSLAAAAFLTYCSAMNADCRSRLGEFFITICEHHNLPLPPKKLFKNMSLMDFLEKPLMVYELRKLNLPTTPLMLENSALLMQGDTTMAWPLLCDPVSHVLSVLRSYLNNQGLVEVSYTHLRSQFDTCLAEGLPLLITDVDVHEFIHDQRFRSIIYLRNKFVSGQNPFKMKVGEHEVECQPHFRMYLHTTSLPHEVPPELAAHVGLLYFHQTREDVEEQLLDRFMRREKMRLDEEKRTLLMERMTNSKNLEELEQEMVQCLSSEVRLLNDLSATKKLAELKKQHEETEESQCRVDTAEQTLSRARESFRVIAKQGAVCFDTMQYMREINAVYKVSFVQMLELFDQAVSHSDRAAVKAVVDRLMNLFFVSTTRFLSERDKQIYCLLLALEVEDAEGRVGRGEREYLISPSLGSVTMTALGCSAAQDSKFVQAKKPFDWMNEDQFSNLQILAIHYEWFQDMFDRMPKDGRETQWRNLCESDQPEMQPLPDRMDDQYTLLQRMLVIRAVRSDRLNQVSVLFINNILDKKLLGEGNGLDLTGALRQAAPKTPLLMLYTTEKEAAERAVLEFAARKQVDVIPVSLSGPTQAIEKVARKSLAKAMATGCWLLLQNGHSQVHLLNSLELMFSEQETIDPNFRCWITAEAKADLPTTILQSCVKIMIDKPRTIRDQLVRTFSSIDAETLRHSSKVDWLPLLHNICYLHGALKLRSRFGRGGFNKHADFTQIGLSTLVECINLAKDEFMDNLSVLAPDGSALPRSTSWSGLRFMVAEVFCGNFVEDPLDQQSLTAMVEYWLSSNACKKDFELPRIKYKIPAVFFNQNVRQTQLVQALESTTPFFLESAEACNLHPSSETLMGDDQYIFTRLNKIYDAMPSSQSLTHKLFPRPPSPFDAHEICPWTLNTWKIILDGSNTRNIPHLEDYLLRVHVDNRPQICPPMANISAHSNNPQIVHMGVFASASFATLKMKKEVELWEVCHLMAPKVPRAYSKDYITERIKKVGGFTSFNMFIMKELDIMYQLITDIKTSLQAIKAACELTNMGEMLTPTLLGIADDLYHLRIPHHWCRLAGNTAPPPNYALGTWLTDLANRCQHFERILVLGREKMPAYWLGAFTYPRGLLALLKQDCYRHHPQDRSGAFDQYVFQTEVTARDKDHIRDPPAEGMFIFGIYLWGCAWEKTTGDLIDTPPRHACAALPVIHLTCWPQADKPILQDASKASEIYACPVYQSRIAPRRPILELDLSHSGVPSTRWSLRGLSATIRPY</sequence>
<dbReference type="EMBL" id="AMQN01001860">
    <property type="status" value="NOT_ANNOTATED_CDS"/>
    <property type="molecule type" value="Genomic_DNA"/>
</dbReference>
<gene>
    <name evidence="17" type="ORF">CAPTEDRAFT_220835</name>
</gene>
<feature type="region of interest" description="Disordered" evidence="15">
    <location>
        <begin position="2336"/>
        <end position="2382"/>
    </location>
</feature>
<dbReference type="Gene3D" id="1.10.8.1220">
    <property type="match status" value="1"/>
</dbReference>
<feature type="compositionally biased region" description="Basic and acidic residues" evidence="15">
    <location>
        <begin position="3584"/>
        <end position="3597"/>
    </location>
</feature>
<dbReference type="InterPro" id="IPR041466">
    <property type="entry name" value="Dynein_AAA5_ext"/>
</dbReference>
<feature type="domain" description="AAA+ ATPase" evidence="16">
    <location>
        <begin position="2477"/>
        <end position="2639"/>
    </location>
</feature>
<dbReference type="Pfam" id="PF12780">
    <property type="entry name" value="AAA_8"/>
    <property type="match status" value="1"/>
</dbReference>
<dbReference type="InterPro" id="IPR042219">
    <property type="entry name" value="AAA_lid_11_sf"/>
</dbReference>
<keyword evidence="10" id="KW-0969">Cilium</keyword>
<keyword evidence="11" id="KW-0505">Motor protein</keyword>
<dbReference type="GO" id="GO:0007018">
    <property type="term" value="P:microtubule-based movement"/>
    <property type="evidence" value="ECO:0007669"/>
    <property type="project" value="InterPro"/>
</dbReference>
<dbReference type="InterPro" id="IPR035699">
    <property type="entry name" value="AAA_6"/>
</dbReference>
<evidence type="ECO:0000256" key="12">
    <source>
        <dbReference type="ARBA" id="ARBA00023212"/>
    </source>
</evidence>
<dbReference type="Gene3D" id="3.10.490.20">
    <property type="match status" value="1"/>
</dbReference>
<dbReference type="OrthoDB" id="286107at2759"/>
<dbReference type="Pfam" id="PF17857">
    <property type="entry name" value="AAA_lid_1"/>
    <property type="match status" value="1"/>
</dbReference>
<feature type="region of interest" description="Disordered" evidence="15">
    <location>
        <begin position="3584"/>
        <end position="3627"/>
    </location>
</feature>
<keyword evidence="13" id="KW-0966">Cell projection</keyword>
<dbReference type="Gene3D" id="1.20.140.100">
    <property type="entry name" value="Dynein heavy chain, N-terminal domain 2"/>
    <property type="match status" value="1"/>
</dbReference>
<dbReference type="GO" id="GO:0045505">
    <property type="term" value="F:dynein intermediate chain binding"/>
    <property type="evidence" value="ECO:0007669"/>
    <property type="project" value="InterPro"/>
</dbReference>
<dbReference type="GO" id="GO:0005874">
    <property type="term" value="C:microtubule"/>
    <property type="evidence" value="ECO:0007669"/>
    <property type="project" value="UniProtKB-KW"/>
</dbReference>
<dbReference type="Proteomes" id="UP000014760">
    <property type="component" value="Unassembled WGS sequence"/>
</dbReference>
<dbReference type="EMBL" id="KB306105">
    <property type="protein sequence ID" value="ELU00225.1"/>
    <property type="molecule type" value="Genomic_DNA"/>
</dbReference>
<dbReference type="STRING" id="283909.R7U2K2"/>
<name>R7U2K2_CAPTE</name>
<dbReference type="Gene3D" id="3.40.50.300">
    <property type="entry name" value="P-loop containing nucleotide triphosphate hydrolases"/>
    <property type="match status" value="6"/>
</dbReference>
<dbReference type="PANTHER" id="PTHR46961">
    <property type="entry name" value="DYNEIN HEAVY CHAIN 1, AXONEMAL-LIKE PROTEIN"/>
    <property type="match status" value="1"/>
</dbReference>
<dbReference type="InterPro" id="IPR013602">
    <property type="entry name" value="Dynein_heavy_linker"/>
</dbReference>
<feature type="compositionally biased region" description="Basic and acidic residues" evidence="15">
    <location>
        <begin position="3774"/>
        <end position="3784"/>
    </location>
</feature>
<keyword evidence="4" id="KW-0493">Microtubule</keyword>
<organism evidence="17">
    <name type="scientific">Capitella teleta</name>
    <name type="common">Polychaete worm</name>
    <dbReference type="NCBI Taxonomy" id="283909"/>
    <lineage>
        <taxon>Eukaryota</taxon>
        <taxon>Metazoa</taxon>
        <taxon>Spiralia</taxon>
        <taxon>Lophotrochozoa</taxon>
        <taxon>Annelida</taxon>
        <taxon>Polychaeta</taxon>
        <taxon>Sedentaria</taxon>
        <taxon>Scolecida</taxon>
        <taxon>Capitellidae</taxon>
        <taxon>Capitella</taxon>
    </lineage>
</organism>
<feature type="region of interest" description="Disordered" evidence="15">
    <location>
        <begin position="3760"/>
        <end position="3797"/>
    </location>
</feature>
<dbReference type="InterPro" id="IPR026983">
    <property type="entry name" value="DHC"/>
</dbReference>
<dbReference type="Gene3D" id="1.10.8.720">
    <property type="entry name" value="Region D6 of dynein motor"/>
    <property type="match status" value="1"/>
</dbReference>
<evidence type="ECO:0000313" key="19">
    <source>
        <dbReference type="Proteomes" id="UP000014760"/>
    </source>
</evidence>
<dbReference type="Pfam" id="PF12775">
    <property type="entry name" value="AAA_7"/>
    <property type="match status" value="1"/>
</dbReference>
<evidence type="ECO:0000256" key="2">
    <source>
        <dbReference type="ARBA" id="ARBA00008887"/>
    </source>
</evidence>
<dbReference type="Pfam" id="PF12774">
    <property type="entry name" value="AAA_6"/>
    <property type="match status" value="2"/>
</dbReference>
<evidence type="ECO:0000256" key="4">
    <source>
        <dbReference type="ARBA" id="ARBA00022701"/>
    </source>
</evidence>
<protein>
    <recommendedName>
        <fullName evidence="16">AAA+ ATPase domain-containing protein</fullName>
    </recommendedName>
</protein>
<feature type="coiled-coil region" evidence="14">
    <location>
        <begin position="4098"/>
        <end position="4150"/>
    </location>
</feature>
<dbReference type="SMART" id="SM00382">
    <property type="entry name" value="AAA"/>
    <property type="match status" value="3"/>
</dbReference>
<dbReference type="Gene3D" id="3.20.180.20">
    <property type="entry name" value="Dynein heavy chain, N-terminal domain 2"/>
    <property type="match status" value="1"/>
</dbReference>
<evidence type="ECO:0000256" key="13">
    <source>
        <dbReference type="ARBA" id="ARBA00023273"/>
    </source>
</evidence>
<feature type="domain" description="AAA+ ATPase" evidence="16">
    <location>
        <begin position="2813"/>
        <end position="2962"/>
    </location>
</feature>
<keyword evidence="8" id="KW-0243">Dynein</keyword>
<dbReference type="GO" id="GO:0031514">
    <property type="term" value="C:motile cilium"/>
    <property type="evidence" value="ECO:0007669"/>
    <property type="project" value="UniProtKB-ARBA"/>
</dbReference>
<reference evidence="17 19" key="2">
    <citation type="journal article" date="2013" name="Nature">
        <title>Insights into bilaterian evolution from three spiralian genomes.</title>
        <authorList>
            <person name="Simakov O."/>
            <person name="Marletaz F."/>
            <person name="Cho S.J."/>
            <person name="Edsinger-Gonzales E."/>
            <person name="Havlak P."/>
            <person name="Hellsten U."/>
            <person name="Kuo D.H."/>
            <person name="Larsson T."/>
            <person name="Lv J."/>
            <person name="Arendt D."/>
            <person name="Savage R."/>
            <person name="Osoegawa K."/>
            <person name="de Jong P."/>
            <person name="Grimwood J."/>
            <person name="Chapman J.A."/>
            <person name="Shapiro H."/>
            <person name="Aerts A."/>
            <person name="Otillar R.P."/>
            <person name="Terry A.Y."/>
            <person name="Boore J.L."/>
            <person name="Grigoriev I.V."/>
            <person name="Lindberg D.R."/>
            <person name="Seaver E.C."/>
            <person name="Weisblat D.A."/>
            <person name="Putnam N.H."/>
            <person name="Rokhsar D.S."/>
        </authorList>
    </citation>
    <scope>NUCLEOTIDE SEQUENCE</scope>
    <source>
        <strain evidence="17 19">I ESC-2004</strain>
    </source>
</reference>
<keyword evidence="12" id="KW-0206">Cytoskeleton</keyword>
<keyword evidence="6" id="KW-0547">Nucleotide-binding</keyword>
<feature type="domain" description="AAA+ ATPase" evidence="16">
    <location>
        <begin position="2162"/>
        <end position="2338"/>
    </location>
</feature>
<dbReference type="GO" id="GO:0005930">
    <property type="term" value="C:axoneme"/>
    <property type="evidence" value="ECO:0007669"/>
    <property type="project" value="UniProtKB-SubCell"/>
</dbReference>
<dbReference type="InterPro" id="IPR042222">
    <property type="entry name" value="Dynein_2_N"/>
</dbReference>
<dbReference type="InterPro" id="IPR004273">
    <property type="entry name" value="Dynein_heavy_D6_P-loop"/>
</dbReference>
<dbReference type="Pfam" id="PF03028">
    <property type="entry name" value="Dynein_heavy"/>
    <property type="match status" value="1"/>
</dbReference>
<dbReference type="Gene3D" id="1.20.1270.280">
    <property type="match status" value="1"/>
</dbReference>
<dbReference type="InterPro" id="IPR041589">
    <property type="entry name" value="DNAH3_AAA_lid_1"/>
</dbReference>
<keyword evidence="3" id="KW-0963">Cytoplasm</keyword>
<dbReference type="SUPFAM" id="SSF52540">
    <property type="entry name" value="P-loop containing nucleoside triphosphate hydrolases"/>
    <property type="match status" value="3"/>
</dbReference>
<evidence type="ECO:0000313" key="18">
    <source>
        <dbReference type="EnsemblMetazoa" id="CapteP220835"/>
    </source>
</evidence>
<evidence type="ECO:0000256" key="7">
    <source>
        <dbReference type="ARBA" id="ARBA00022840"/>
    </source>
</evidence>
<dbReference type="InterPro" id="IPR041228">
    <property type="entry name" value="Dynein_C"/>
</dbReference>